<sequence length="176" mass="19652">MEINIREELEKDYEVVERLTEEAFKNAVHSDGTEHLLVNRLRKSDDFIKELSLVAEDNGKVIAHLMLTKAKINNGDMSVETLALAPVSVIPEYQGKGIGSKLINVALESARRLGYKSVIVLGHDKYYPKFGFVPASKYGIKAPFDVPDEAFMVKELNDGSLIGVSGIVEYTKEFFE</sequence>
<dbReference type="Gene3D" id="3.40.630.30">
    <property type="match status" value="1"/>
</dbReference>
<dbReference type="InterPro" id="IPR016181">
    <property type="entry name" value="Acyl_CoA_acyltransferase"/>
</dbReference>
<evidence type="ECO:0000313" key="2">
    <source>
        <dbReference type="EMBL" id="CUP09883.1"/>
    </source>
</evidence>
<reference evidence="2 3" key="1">
    <citation type="submission" date="2015-09" db="EMBL/GenBank/DDBJ databases">
        <authorList>
            <consortium name="Pathogen Informatics"/>
        </authorList>
    </citation>
    <scope>NUCLEOTIDE SEQUENCE [LARGE SCALE GENOMIC DNA]</scope>
    <source>
        <strain evidence="2 3">2789STDY5834856</strain>
    </source>
</reference>
<protein>
    <submittedName>
        <fullName evidence="2">GNAT family acetyltransferase</fullName>
    </submittedName>
</protein>
<dbReference type="RefSeq" id="WP_055267918.1">
    <property type="nucleotide sequence ID" value="NZ_CABIXQ010000026.1"/>
</dbReference>
<dbReference type="OrthoDB" id="9797178at2"/>
<proteinExistence type="predicted"/>
<keyword evidence="2" id="KW-0808">Transferase</keyword>
<dbReference type="Pfam" id="PF00583">
    <property type="entry name" value="Acetyltransf_1"/>
    <property type="match status" value="1"/>
</dbReference>
<evidence type="ECO:0000259" key="1">
    <source>
        <dbReference type="PROSITE" id="PS51186"/>
    </source>
</evidence>
<dbReference type="Proteomes" id="UP000095594">
    <property type="component" value="Unassembled WGS sequence"/>
</dbReference>
<evidence type="ECO:0000313" key="3">
    <source>
        <dbReference type="Proteomes" id="UP000095594"/>
    </source>
</evidence>
<accession>A0A174KCZ7</accession>
<dbReference type="AlphaFoldDB" id="A0A174KCZ7"/>
<dbReference type="PANTHER" id="PTHR43617">
    <property type="entry name" value="L-AMINO ACID N-ACETYLTRANSFERASE"/>
    <property type="match status" value="1"/>
</dbReference>
<dbReference type="PROSITE" id="PS51186">
    <property type="entry name" value="GNAT"/>
    <property type="match status" value="1"/>
</dbReference>
<feature type="domain" description="N-acetyltransferase" evidence="1">
    <location>
        <begin position="3"/>
        <end position="157"/>
    </location>
</feature>
<dbReference type="GO" id="GO:0016747">
    <property type="term" value="F:acyltransferase activity, transferring groups other than amino-acyl groups"/>
    <property type="evidence" value="ECO:0007669"/>
    <property type="project" value="InterPro"/>
</dbReference>
<organism evidence="2 3">
    <name type="scientific">Clostridium disporicum</name>
    <dbReference type="NCBI Taxonomy" id="84024"/>
    <lineage>
        <taxon>Bacteria</taxon>
        <taxon>Bacillati</taxon>
        <taxon>Bacillota</taxon>
        <taxon>Clostridia</taxon>
        <taxon>Eubacteriales</taxon>
        <taxon>Clostridiaceae</taxon>
        <taxon>Clostridium</taxon>
    </lineage>
</organism>
<dbReference type="InterPro" id="IPR000182">
    <property type="entry name" value="GNAT_dom"/>
</dbReference>
<dbReference type="PANTHER" id="PTHR43617:SF2">
    <property type="entry name" value="UPF0039 PROTEIN SLL0451"/>
    <property type="match status" value="1"/>
</dbReference>
<dbReference type="InterPro" id="IPR050276">
    <property type="entry name" value="MshD_Acetyltransferase"/>
</dbReference>
<dbReference type="SUPFAM" id="SSF55729">
    <property type="entry name" value="Acyl-CoA N-acyltransferases (Nat)"/>
    <property type="match status" value="1"/>
</dbReference>
<name>A0A174KCZ7_9CLOT</name>
<dbReference type="CDD" id="cd04301">
    <property type="entry name" value="NAT_SF"/>
    <property type="match status" value="1"/>
</dbReference>
<dbReference type="EMBL" id="CYZX01000026">
    <property type="protein sequence ID" value="CUP09883.1"/>
    <property type="molecule type" value="Genomic_DNA"/>
</dbReference>
<gene>
    <name evidence="2" type="ORF">ERS852471_02985</name>
</gene>